<dbReference type="InterPro" id="IPR011545">
    <property type="entry name" value="DEAD/DEAH_box_helicase_dom"/>
</dbReference>
<feature type="non-terminal residue" evidence="4">
    <location>
        <position position="173"/>
    </location>
</feature>
<dbReference type="Gene3D" id="3.40.50.300">
    <property type="entry name" value="P-loop containing nucleotide triphosphate hydrolases"/>
    <property type="match status" value="1"/>
</dbReference>
<evidence type="ECO:0000313" key="4">
    <source>
        <dbReference type="EMBL" id="PNJ65748.1"/>
    </source>
</evidence>
<evidence type="ECO:0000259" key="3">
    <source>
        <dbReference type="PROSITE" id="PS51192"/>
    </source>
</evidence>
<dbReference type="SMART" id="SM00487">
    <property type="entry name" value="DEXDc"/>
    <property type="match status" value="1"/>
</dbReference>
<dbReference type="GO" id="GO:0016787">
    <property type="term" value="F:hydrolase activity"/>
    <property type="evidence" value="ECO:0007669"/>
    <property type="project" value="UniProtKB-KW"/>
</dbReference>
<feature type="region of interest" description="Disordered" evidence="2">
    <location>
        <begin position="1"/>
        <end position="29"/>
    </location>
</feature>
<comment type="caution">
    <text evidence="4">The sequence shown here is derived from an EMBL/GenBank/DDBJ whole genome shotgun (WGS) entry which is preliminary data.</text>
</comment>
<proteinExistence type="predicted"/>
<dbReference type="InterPro" id="IPR002464">
    <property type="entry name" value="DNA/RNA_helicase_DEAH_CS"/>
</dbReference>
<dbReference type="SUPFAM" id="SSF52540">
    <property type="entry name" value="P-loop containing nucleoside triphosphate hydrolases"/>
    <property type="match status" value="1"/>
</dbReference>
<organism evidence="4">
    <name type="scientific">Pongo abelii</name>
    <name type="common">Sumatran orangutan</name>
    <name type="synonym">Pongo pygmaeus abelii</name>
    <dbReference type="NCBI Taxonomy" id="9601"/>
    <lineage>
        <taxon>Eukaryota</taxon>
        <taxon>Metazoa</taxon>
        <taxon>Chordata</taxon>
        <taxon>Craniata</taxon>
        <taxon>Vertebrata</taxon>
        <taxon>Euteleostomi</taxon>
        <taxon>Mammalia</taxon>
        <taxon>Eutheria</taxon>
        <taxon>Euarchontoglires</taxon>
        <taxon>Primates</taxon>
        <taxon>Haplorrhini</taxon>
        <taxon>Catarrhini</taxon>
        <taxon>Hominidae</taxon>
        <taxon>Pongo</taxon>
    </lineage>
</organism>
<feature type="compositionally biased region" description="Basic and acidic residues" evidence="2">
    <location>
        <begin position="13"/>
        <end position="29"/>
    </location>
</feature>
<dbReference type="GO" id="GO:0003723">
    <property type="term" value="F:RNA binding"/>
    <property type="evidence" value="ECO:0007669"/>
    <property type="project" value="TreeGrafter"/>
</dbReference>
<protein>
    <submittedName>
        <fullName evidence="4">DHX40 isoform 9</fullName>
    </submittedName>
</protein>
<name>A0A2J8W7K0_PONAB</name>
<dbReference type="GO" id="GO:0034458">
    <property type="term" value="F:3'-5' RNA helicase activity"/>
    <property type="evidence" value="ECO:0007669"/>
    <property type="project" value="TreeGrafter"/>
</dbReference>
<dbReference type="PROSITE" id="PS51192">
    <property type="entry name" value="HELICASE_ATP_BIND_1"/>
    <property type="match status" value="1"/>
</dbReference>
<dbReference type="AlphaFoldDB" id="A0A2J8W7K0"/>
<gene>
    <name evidence="4" type="ORF">CR201_G0012061</name>
</gene>
<accession>A0A2J8W7K0</accession>
<dbReference type="GO" id="GO:0005524">
    <property type="term" value="F:ATP binding"/>
    <property type="evidence" value="ECO:0007669"/>
    <property type="project" value="InterPro"/>
</dbReference>
<dbReference type="PANTHER" id="PTHR18934:SF271">
    <property type="entry name" value="ATP-DEPENDENT RNA HELICASE DHX40-RELATED"/>
    <property type="match status" value="1"/>
</dbReference>
<dbReference type="Pfam" id="PF00270">
    <property type="entry name" value="DEAD"/>
    <property type="match status" value="1"/>
</dbReference>
<dbReference type="EMBL" id="NDHI03003397">
    <property type="protein sequence ID" value="PNJ65748.1"/>
    <property type="molecule type" value="Genomic_DNA"/>
</dbReference>
<feature type="domain" description="Helicase ATP-binding" evidence="3">
    <location>
        <begin position="40"/>
        <end position="173"/>
    </location>
</feature>
<dbReference type="PROSITE" id="PS00690">
    <property type="entry name" value="DEAH_ATP_HELICASE"/>
    <property type="match status" value="1"/>
</dbReference>
<evidence type="ECO:0000256" key="2">
    <source>
        <dbReference type="SAM" id="MobiDB-lite"/>
    </source>
</evidence>
<dbReference type="InterPro" id="IPR027417">
    <property type="entry name" value="P-loop_NTPase"/>
</dbReference>
<keyword evidence="1" id="KW-0378">Hydrolase</keyword>
<dbReference type="InterPro" id="IPR014001">
    <property type="entry name" value="Helicase_ATP-bd"/>
</dbReference>
<dbReference type="PANTHER" id="PTHR18934">
    <property type="entry name" value="ATP-DEPENDENT RNA HELICASE"/>
    <property type="match status" value="1"/>
</dbReference>
<sequence length="173" mass="19333">MSRFPAVAGRAPRRQEEGERSRDLQEERPSAVCIADRGFSQHGMIGVTQPRKVAAISVAQRVAEEMKCTLGSKVGYQVRFDDCSSKETAIKYMTDGCLLKHILGDPNLTKFSVIILDEAHERTLTTDILFGLLKKLFQEKSPNRKEHLKVVVMSATMELAKLSAFFGNCPIFD</sequence>
<evidence type="ECO:0000256" key="1">
    <source>
        <dbReference type="ARBA" id="ARBA00022801"/>
    </source>
</evidence>
<reference evidence="4" key="1">
    <citation type="submission" date="2017-12" db="EMBL/GenBank/DDBJ databases">
        <title>High-resolution comparative analysis of great ape genomes.</title>
        <authorList>
            <person name="Pollen A."/>
            <person name="Hastie A."/>
            <person name="Hormozdiari F."/>
            <person name="Dougherty M."/>
            <person name="Liu R."/>
            <person name="Chaisson M."/>
            <person name="Hoppe E."/>
            <person name="Hill C."/>
            <person name="Pang A."/>
            <person name="Hillier L."/>
            <person name="Baker C."/>
            <person name="Armstrong J."/>
            <person name="Shendure J."/>
            <person name="Paten B."/>
            <person name="Wilson R."/>
            <person name="Chao H."/>
            <person name="Schneider V."/>
            <person name="Ventura M."/>
            <person name="Kronenberg Z."/>
            <person name="Murali S."/>
            <person name="Gordon D."/>
            <person name="Cantsilieris S."/>
            <person name="Munson K."/>
            <person name="Nelson B."/>
            <person name="Raja A."/>
            <person name="Underwood J."/>
            <person name="Diekhans M."/>
            <person name="Fiddes I."/>
            <person name="Haussler D."/>
            <person name="Eichler E."/>
        </authorList>
    </citation>
    <scope>NUCLEOTIDE SEQUENCE [LARGE SCALE GENOMIC DNA]</scope>
    <source>
        <strain evidence="4">Susie</strain>
    </source>
</reference>